<gene>
    <name evidence="1" type="ORF">B296_00010636</name>
</gene>
<dbReference type="Proteomes" id="UP000287651">
    <property type="component" value="Unassembled WGS sequence"/>
</dbReference>
<comment type="caution">
    <text evidence="1">The sequence shown here is derived from an EMBL/GenBank/DDBJ whole genome shotgun (WGS) entry which is preliminary data.</text>
</comment>
<reference evidence="1 2" key="1">
    <citation type="journal article" date="2014" name="Agronomy (Basel)">
        <title>A Draft Genome Sequence for Ensete ventricosum, the Drought-Tolerant Tree Against Hunger.</title>
        <authorList>
            <person name="Harrison J."/>
            <person name="Moore K.A."/>
            <person name="Paszkiewicz K."/>
            <person name="Jones T."/>
            <person name="Grant M."/>
            <person name="Ambacheew D."/>
            <person name="Muzemil S."/>
            <person name="Studholme D.J."/>
        </authorList>
    </citation>
    <scope>NUCLEOTIDE SEQUENCE [LARGE SCALE GENOMIC DNA]</scope>
</reference>
<dbReference type="EMBL" id="AMZH03007987">
    <property type="protein sequence ID" value="RRT59970.1"/>
    <property type="molecule type" value="Genomic_DNA"/>
</dbReference>
<proteinExistence type="predicted"/>
<organism evidence="1 2">
    <name type="scientific">Ensete ventricosum</name>
    <name type="common">Abyssinian banana</name>
    <name type="synonym">Musa ensete</name>
    <dbReference type="NCBI Taxonomy" id="4639"/>
    <lineage>
        <taxon>Eukaryota</taxon>
        <taxon>Viridiplantae</taxon>
        <taxon>Streptophyta</taxon>
        <taxon>Embryophyta</taxon>
        <taxon>Tracheophyta</taxon>
        <taxon>Spermatophyta</taxon>
        <taxon>Magnoliopsida</taxon>
        <taxon>Liliopsida</taxon>
        <taxon>Zingiberales</taxon>
        <taxon>Musaceae</taxon>
        <taxon>Ensete</taxon>
    </lineage>
</organism>
<evidence type="ECO:0000313" key="1">
    <source>
        <dbReference type="EMBL" id="RRT59970.1"/>
    </source>
</evidence>
<accession>A0A426Z7K4</accession>
<protein>
    <submittedName>
        <fullName evidence="1">Uncharacterized protein</fullName>
    </submittedName>
</protein>
<name>A0A426Z7K4_ENSVE</name>
<sequence>MKGVSRRGTRVPTLREANPRLFLWDTFPPPIITVSRRGSNEEEEEEVVLVGSAIGGGGPEPREWRRASGLAMTAAIPKLGALAVASQVTGF</sequence>
<evidence type="ECO:0000313" key="2">
    <source>
        <dbReference type="Proteomes" id="UP000287651"/>
    </source>
</evidence>